<sequence length="58" mass="6031">MIVTLPKPAEKPPRVTSEPPRHRSLIPFPSVAGTDDNPGGAATWSALGLVQTSPDGDP</sequence>
<keyword evidence="3" id="KW-1185">Reference proteome</keyword>
<reference evidence="2 3" key="1">
    <citation type="submission" date="2016-11" db="EMBL/GenBank/DDBJ databases">
        <authorList>
            <person name="Jaros S."/>
            <person name="Januszkiewicz K."/>
            <person name="Wedrychowicz H."/>
        </authorList>
    </citation>
    <scope>NUCLEOTIDE SEQUENCE [LARGE SCALE GENOMIC DNA]</scope>
    <source>
        <strain evidence="2 3">DSM 44523</strain>
    </source>
</reference>
<proteinExistence type="predicted"/>
<gene>
    <name evidence="2" type="ORF">SAMN05444320_105488</name>
</gene>
<accession>A0A1M5FKZ5</accession>
<feature type="region of interest" description="Disordered" evidence="1">
    <location>
        <begin position="1"/>
        <end position="58"/>
    </location>
</feature>
<dbReference type="STRING" id="2017.SAMN05444320_105488"/>
<evidence type="ECO:0000313" key="3">
    <source>
        <dbReference type="Proteomes" id="UP000184501"/>
    </source>
</evidence>
<protein>
    <submittedName>
        <fullName evidence="2">Uncharacterized protein</fullName>
    </submittedName>
</protein>
<dbReference type="EMBL" id="FQVN01000005">
    <property type="protein sequence ID" value="SHF92178.1"/>
    <property type="molecule type" value="Genomic_DNA"/>
</dbReference>
<dbReference type="AlphaFoldDB" id="A0A1M5FKZ5"/>
<organism evidence="2 3">
    <name type="scientific">Streptoalloteichus hindustanus</name>
    <dbReference type="NCBI Taxonomy" id="2017"/>
    <lineage>
        <taxon>Bacteria</taxon>
        <taxon>Bacillati</taxon>
        <taxon>Actinomycetota</taxon>
        <taxon>Actinomycetes</taxon>
        <taxon>Pseudonocardiales</taxon>
        <taxon>Pseudonocardiaceae</taxon>
        <taxon>Streptoalloteichus</taxon>
    </lineage>
</organism>
<name>A0A1M5FKZ5_STRHI</name>
<dbReference type="Proteomes" id="UP000184501">
    <property type="component" value="Unassembled WGS sequence"/>
</dbReference>
<evidence type="ECO:0000256" key="1">
    <source>
        <dbReference type="SAM" id="MobiDB-lite"/>
    </source>
</evidence>
<evidence type="ECO:0000313" key="2">
    <source>
        <dbReference type="EMBL" id="SHF92178.1"/>
    </source>
</evidence>